<dbReference type="InterPro" id="IPR027303">
    <property type="entry name" value="Gln_synth_gly_rich_site"/>
</dbReference>
<evidence type="ECO:0000256" key="1">
    <source>
        <dbReference type="PROSITE-ProRule" id="PRU01330"/>
    </source>
</evidence>
<gene>
    <name evidence="5" type="ORF">FOZ63_019394</name>
</gene>
<dbReference type="PROSITE" id="PS00181">
    <property type="entry name" value="GLNA_ATP"/>
    <property type="match status" value="1"/>
</dbReference>
<keyword evidence="6" id="KW-1185">Reference proteome</keyword>
<dbReference type="AlphaFoldDB" id="A0A7J6QR09"/>
<dbReference type="InterPro" id="IPR008147">
    <property type="entry name" value="Gln_synt_N"/>
</dbReference>
<protein>
    <recommendedName>
        <fullName evidence="7">Glutamine synthetase</fullName>
    </recommendedName>
</protein>
<proteinExistence type="inferred from homology"/>
<dbReference type="SUPFAM" id="SSF55931">
    <property type="entry name" value="Glutamine synthetase/guanido kinase"/>
    <property type="match status" value="1"/>
</dbReference>
<dbReference type="Pfam" id="PF00120">
    <property type="entry name" value="Gln-synt_C"/>
    <property type="match status" value="1"/>
</dbReference>
<organism evidence="5 6">
    <name type="scientific">Perkinsus olseni</name>
    <name type="common">Perkinsus atlanticus</name>
    <dbReference type="NCBI Taxonomy" id="32597"/>
    <lineage>
        <taxon>Eukaryota</taxon>
        <taxon>Sar</taxon>
        <taxon>Alveolata</taxon>
        <taxon>Perkinsozoa</taxon>
        <taxon>Perkinsea</taxon>
        <taxon>Perkinsida</taxon>
        <taxon>Perkinsidae</taxon>
        <taxon>Perkinsus</taxon>
    </lineage>
</organism>
<dbReference type="Gene3D" id="3.30.590.10">
    <property type="entry name" value="Glutamine synthetase/guanido kinase, catalytic domain"/>
    <property type="match status" value="1"/>
</dbReference>
<dbReference type="Pfam" id="PF12437">
    <property type="entry name" value="GSIII_N"/>
    <property type="match status" value="1"/>
</dbReference>
<comment type="caution">
    <text evidence="5">The sequence shown here is derived from an EMBL/GenBank/DDBJ whole genome shotgun (WGS) entry which is preliminary data.</text>
</comment>
<dbReference type="InterPro" id="IPR040577">
    <property type="entry name" value="Gln-synt_C"/>
</dbReference>
<dbReference type="PROSITE" id="PS51986">
    <property type="entry name" value="GS_BETA_GRASP"/>
    <property type="match status" value="1"/>
</dbReference>
<dbReference type="InterPro" id="IPR022147">
    <property type="entry name" value="GSIII_N"/>
</dbReference>
<evidence type="ECO:0000259" key="3">
    <source>
        <dbReference type="PROSITE" id="PS51986"/>
    </source>
</evidence>
<dbReference type="OMA" id="DEINCGM"/>
<evidence type="ECO:0000259" key="4">
    <source>
        <dbReference type="PROSITE" id="PS51987"/>
    </source>
</evidence>
<evidence type="ECO:0000256" key="2">
    <source>
        <dbReference type="RuleBase" id="RU000384"/>
    </source>
</evidence>
<dbReference type="Proteomes" id="UP000553632">
    <property type="component" value="Unassembled WGS sequence"/>
</dbReference>
<dbReference type="GO" id="GO:0004356">
    <property type="term" value="F:glutamine synthetase activity"/>
    <property type="evidence" value="ECO:0007669"/>
    <property type="project" value="InterPro"/>
</dbReference>
<reference evidence="5 6" key="1">
    <citation type="submission" date="2020-04" db="EMBL/GenBank/DDBJ databases">
        <title>Perkinsus olseni comparative genomics.</title>
        <authorList>
            <person name="Bogema D.R."/>
        </authorList>
    </citation>
    <scope>NUCLEOTIDE SEQUENCE [LARGE SCALE GENOMIC DNA]</scope>
    <source>
        <strain evidence="5 6">ATCC PRA-207</strain>
    </source>
</reference>
<name>A0A7J6QR09_PEROL</name>
<evidence type="ECO:0000313" key="6">
    <source>
        <dbReference type="Proteomes" id="UP000553632"/>
    </source>
</evidence>
<accession>A0A7J6QR09</accession>
<dbReference type="Gene3D" id="1.20.120.1560">
    <property type="match status" value="1"/>
</dbReference>
<evidence type="ECO:0008006" key="7">
    <source>
        <dbReference type="Google" id="ProtNLM"/>
    </source>
</evidence>
<dbReference type="PANTHER" id="PTHR42974:SF1">
    <property type="entry name" value="TYPE-3 GLUTAMINE SYNTHETASE"/>
    <property type="match status" value="1"/>
</dbReference>
<comment type="similarity">
    <text evidence="1 2">Belongs to the glutamine synthetase family.</text>
</comment>
<dbReference type="InterPro" id="IPR014746">
    <property type="entry name" value="Gln_synth/guanido_kin_cat_dom"/>
</dbReference>
<dbReference type="SMART" id="SM01230">
    <property type="entry name" value="Gln-synt_C"/>
    <property type="match status" value="1"/>
</dbReference>
<dbReference type="InterPro" id="IPR008146">
    <property type="entry name" value="Gln_synth_cat_dom"/>
</dbReference>
<evidence type="ECO:0000313" key="5">
    <source>
        <dbReference type="EMBL" id="KAF4710984.1"/>
    </source>
</evidence>
<dbReference type="InterPro" id="IPR052725">
    <property type="entry name" value="GS_Type-3"/>
</dbReference>
<dbReference type="GO" id="GO:0006542">
    <property type="term" value="P:glutamine biosynthetic process"/>
    <property type="evidence" value="ECO:0007669"/>
    <property type="project" value="InterPro"/>
</dbReference>
<feature type="domain" description="GS catalytic" evidence="4">
    <location>
        <begin position="195"/>
        <end position="407"/>
    </location>
</feature>
<sequence>MASNRVSAISSIVDRNRDFSYGVDTKTTKHSFGMHVFSDRVMRDSLPNSIYKKMHSTVENHEALDPSLADTVAAAMKDWAVGLGATHFTHVFYPHTGSTAEKHESFIEPSGDGTALTRFDGTSLIQGEPDASSFPNGGIRGTNEARGYTAWDVTSPAYVLEKGGTLTLCIPTAFVSWTGEAIDLKIPLLRSMQAVEDAARRVVSHFVPESEPISNITSYCGPEQEYFLVDKRLVALRPDLVICDRTLFGCVPPKSQQFDDHYFGAIPDRILKCMTETESRLYKLGVPIKCRHNEVAPGQFEIVPLFETANIASDHQHLIMQVLRNTAEKHGFQAILHEKPFAGVNGSGKHVNWSIGNTTQGNLLEPTENPGENTRFLFFIAAVIRAVDIHAGLLRGSIASASNDHRLGEFNGVLQLSAFHGILVLLRGSGGPPCHYLHLSGRGLKVLVKSPEAIEEFAAPETIKLFESCGVMSRSELMAKKNILLEIYFNRIGVEARCAYRIANTMILPACFKYQTELAENVANLKAATGMVPEFTSSRLNEVSQHIECLGKAMASLKSKIDHKSDSEDPKAHARFAADEMRPAMKDLRDVVDALEQIVSDQYWPLPTYQEMLFIK</sequence>
<feature type="domain" description="GS beta-grasp" evidence="3">
    <location>
        <begin position="86"/>
        <end position="179"/>
    </location>
</feature>
<dbReference type="PROSITE" id="PS51987">
    <property type="entry name" value="GS_CATALYTIC"/>
    <property type="match status" value="1"/>
</dbReference>
<dbReference type="PANTHER" id="PTHR42974">
    <property type="entry name" value="GLUTAMINE SYNTHETASE"/>
    <property type="match status" value="1"/>
</dbReference>
<dbReference type="EMBL" id="JABANO010030980">
    <property type="protein sequence ID" value="KAF4710984.1"/>
    <property type="molecule type" value="Genomic_DNA"/>
</dbReference>
<dbReference type="Pfam" id="PF18318">
    <property type="entry name" value="Gln-synt_C-ter"/>
    <property type="match status" value="1"/>
</dbReference>